<feature type="region of interest" description="Disordered" evidence="8">
    <location>
        <begin position="413"/>
        <end position="474"/>
    </location>
</feature>
<dbReference type="Pfam" id="PF00465">
    <property type="entry name" value="Fe-ADH"/>
    <property type="match status" value="1"/>
</dbReference>
<dbReference type="Pfam" id="PF16916">
    <property type="entry name" value="ZT_dimer"/>
    <property type="match status" value="1"/>
</dbReference>
<feature type="transmembrane region" description="Helical" evidence="9">
    <location>
        <begin position="911"/>
        <end position="931"/>
    </location>
</feature>
<dbReference type="GO" id="GO:0016491">
    <property type="term" value="F:oxidoreductase activity"/>
    <property type="evidence" value="ECO:0007669"/>
    <property type="project" value="UniProtKB-KW"/>
</dbReference>
<dbReference type="InterPro" id="IPR027470">
    <property type="entry name" value="Cation_efflux_CTD"/>
</dbReference>
<dbReference type="Gene3D" id="1.20.1510.10">
    <property type="entry name" value="Cation efflux protein transmembrane domain"/>
    <property type="match status" value="1"/>
</dbReference>
<accession>A0AAD5VTJ4</accession>
<proteinExistence type="inferred from homology"/>
<evidence type="ECO:0000256" key="1">
    <source>
        <dbReference type="ARBA" id="ARBA00004141"/>
    </source>
</evidence>
<feature type="transmembrane region" description="Helical" evidence="9">
    <location>
        <begin position="1252"/>
        <end position="1274"/>
    </location>
</feature>
<evidence type="ECO:0000256" key="4">
    <source>
        <dbReference type="ARBA" id="ARBA00022692"/>
    </source>
</evidence>
<evidence type="ECO:0000259" key="11">
    <source>
        <dbReference type="Pfam" id="PF01545"/>
    </source>
</evidence>
<dbReference type="InterPro" id="IPR002524">
    <property type="entry name" value="Cation_efflux"/>
</dbReference>
<evidence type="ECO:0000259" key="12">
    <source>
        <dbReference type="Pfam" id="PF16916"/>
    </source>
</evidence>
<evidence type="ECO:0000256" key="9">
    <source>
        <dbReference type="SAM" id="Phobius"/>
    </source>
</evidence>
<evidence type="ECO:0000256" key="5">
    <source>
        <dbReference type="ARBA" id="ARBA00022989"/>
    </source>
</evidence>
<evidence type="ECO:0000256" key="7">
    <source>
        <dbReference type="ARBA" id="ARBA00023136"/>
    </source>
</evidence>
<name>A0AAD5VTJ4_9AGAR</name>
<feature type="transmembrane region" description="Helical" evidence="9">
    <location>
        <begin position="1132"/>
        <end position="1152"/>
    </location>
</feature>
<evidence type="ECO:0000256" key="3">
    <source>
        <dbReference type="ARBA" id="ARBA00022448"/>
    </source>
</evidence>
<feature type="compositionally biased region" description="Basic and acidic residues" evidence="8">
    <location>
        <begin position="434"/>
        <end position="455"/>
    </location>
</feature>
<evidence type="ECO:0000256" key="6">
    <source>
        <dbReference type="ARBA" id="ARBA00023002"/>
    </source>
</evidence>
<dbReference type="SUPFAM" id="SSF160240">
    <property type="entry name" value="Cation efflux protein cytoplasmic domain-like"/>
    <property type="match status" value="1"/>
</dbReference>
<dbReference type="InterPro" id="IPR052599">
    <property type="entry name" value="SLC43A_AATransporter"/>
</dbReference>
<dbReference type="InterPro" id="IPR036259">
    <property type="entry name" value="MFS_trans_sf"/>
</dbReference>
<feature type="transmembrane region" description="Helical" evidence="9">
    <location>
        <begin position="938"/>
        <end position="956"/>
    </location>
</feature>
<dbReference type="InterPro" id="IPR001670">
    <property type="entry name" value="ADH_Fe/GldA"/>
</dbReference>
<reference evidence="14" key="1">
    <citation type="submission" date="2022-07" db="EMBL/GenBank/DDBJ databases">
        <title>Genome Sequence of Leucocoprinus birnbaumii.</title>
        <authorList>
            <person name="Buettner E."/>
        </authorList>
    </citation>
    <scope>NUCLEOTIDE SEQUENCE</scope>
    <source>
        <strain evidence="14">VT141</strain>
    </source>
</reference>
<dbReference type="GO" id="GO:0046872">
    <property type="term" value="F:metal ion binding"/>
    <property type="evidence" value="ECO:0007669"/>
    <property type="project" value="InterPro"/>
</dbReference>
<feature type="transmembrane region" description="Helical" evidence="9">
    <location>
        <begin position="1172"/>
        <end position="1191"/>
    </location>
</feature>
<dbReference type="InterPro" id="IPR018211">
    <property type="entry name" value="ADH_Fe_CS"/>
</dbReference>
<dbReference type="InterPro" id="IPR027469">
    <property type="entry name" value="Cation_efflux_TMD_sf"/>
</dbReference>
<dbReference type="InterPro" id="IPR058533">
    <property type="entry name" value="Cation_efflux_TM"/>
</dbReference>
<feature type="transmembrane region" description="Helical" evidence="9">
    <location>
        <begin position="1294"/>
        <end position="1313"/>
    </location>
</feature>
<evidence type="ECO:0000313" key="14">
    <source>
        <dbReference type="EMBL" id="KAJ3568397.1"/>
    </source>
</evidence>
<dbReference type="Gene3D" id="3.30.70.1350">
    <property type="entry name" value="Cation efflux protein, cytoplasmic domain"/>
    <property type="match status" value="1"/>
</dbReference>
<keyword evidence="15" id="KW-1185">Reference proteome</keyword>
<dbReference type="GO" id="GO:0000329">
    <property type="term" value="C:fungal-type vacuole membrane"/>
    <property type="evidence" value="ECO:0007669"/>
    <property type="project" value="TreeGrafter"/>
</dbReference>
<organism evidence="14 15">
    <name type="scientific">Leucocoprinus birnbaumii</name>
    <dbReference type="NCBI Taxonomy" id="56174"/>
    <lineage>
        <taxon>Eukaryota</taxon>
        <taxon>Fungi</taxon>
        <taxon>Dikarya</taxon>
        <taxon>Basidiomycota</taxon>
        <taxon>Agaricomycotina</taxon>
        <taxon>Agaricomycetes</taxon>
        <taxon>Agaricomycetidae</taxon>
        <taxon>Agaricales</taxon>
        <taxon>Agaricineae</taxon>
        <taxon>Agaricaceae</taxon>
        <taxon>Leucocoprinus</taxon>
    </lineage>
</organism>
<dbReference type="GO" id="GO:0098771">
    <property type="term" value="P:inorganic ion homeostasis"/>
    <property type="evidence" value="ECO:0007669"/>
    <property type="project" value="UniProtKB-ARBA"/>
</dbReference>
<dbReference type="InterPro" id="IPR011701">
    <property type="entry name" value="MFS"/>
</dbReference>
<dbReference type="Pfam" id="PF07690">
    <property type="entry name" value="MFS_1"/>
    <property type="match status" value="1"/>
</dbReference>
<feature type="domain" description="Alcohol dehydrogenase iron-type/glycerol dehydrogenase GldA" evidence="10">
    <location>
        <begin position="27"/>
        <end position="180"/>
    </location>
</feature>
<keyword evidence="6" id="KW-0560">Oxidoreductase</keyword>
<dbReference type="GO" id="GO:0030003">
    <property type="term" value="P:intracellular monoatomic cation homeostasis"/>
    <property type="evidence" value="ECO:0007669"/>
    <property type="project" value="UniProtKB-ARBA"/>
</dbReference>
<evidence type="ECO:0000259" key="13">
    <source>
        <dbReference type="Pfam" id="PF25137"/>
    </source>
</evidence>
<keyword evidence="3" id="KW-0813">Transport</keyword>
<protein>
    <submittedName>
        <fullName evidence="14">Uncharacterized protein</fullName>
    </submittedName>
</protein>
<feature type="transmembrane region" description="Helical" evidence="9">
    <location>
        <begin position="1032"/>
        <end position="1050"/>
    </location>
</feature>
<dbReference type="NCBIfam" id="TIGR01297">
    <property type="entry name" value="CDF"/>
    <property type="match status" value="1"/>
</dbReference>
<keyword evidence="7 9" id="KW-0472">Membrane</keyword>
<dbReference type="Proteomes" id="UP001213000">
    <property type="component" value="Unassembled WGS sequence"/>
</dbReference>
<dbReference type="Gene3D" id="1.20.1090.10">
    <property type="entry name" value="Dehydroquinate synthase-like - alpha domain"/>
    <property type="match status" value="1"/>
</dbReference>
<dbReference type="InterPro" id="IPR056798">
    <property type="entry name" value="ADH_Fe_C"/>
</dbReference>
<feature type="transmembrane region" description="Helical" evidence="9">
    <location>
        <begin position="997"/>
        <end position="1020"/>
    </location>
</feature>
<dbReference type="PANTHER" id="PTHR20772:SF2">
    <property type="entry name" value="PROTEIN FMP42"/>
    <property type="match status" value="1"/>
</dbReference>
<gene>
    <name evidence="14" type="ORF">NP233_g5748</name>
</gene>
<evidence type="ECO:0000259" key="10">
    <source>
        <dbReference type="Pfam" id="PF00465"/>
    </source>
</evidence>
<dbReference type="Pfam" id="PF25137">
    <property type="entry name" value="ADH_Fe_C"/>
    <property type="match status" value="1"/>
</dbReference>
<evidence type="ECO:0000313" key="15">
    <source>
        <dbReference type="Proteomes" id="UP001213000"/>
    </source>
</evidence>
<sequence>MSIIDRESFPSTAYQGHYSWHNNLQGIYYGPGSIKTALPELLDILGMKRAMVLTSKSVLFKTDAAKKVEDVLRERNAYGTTFHQIEQHSPLSGIQDAIKIFEDSRCDGIVAVGGGSCIDAAKTLLYFYQKEKGGRTPYQIAVPTTLSAAEYQIGAGYTNEEGHKVAVSSHELAPGGIILDAELTLGTPERLWLSTGIKSMDHAVENLTRNQVTPPVKVLGYHSISELFKYLPLTKANPDSVEIRQKLQLASWMSLWPMKLQKYVALGISHSVGHKIGARYGIPHGITSCLTLAPAVALQAQVGTQENKEFVAAALKHIGEPSTGTVEGDILKFSELVQGFSSASLRTVNVSPSYASEYILLAPALRPHLSGINTLPRRHYSFCPLVFATFTLQSSPFVSGLAVPMAQRRTYHNQPPERKENGNGIAPDHASTNNRHDHNHDHNHDHDRDHHEHSHSNSIFGHSHSHNGDNGHVHSHGAEQIVAALKGDKRDPGSYITLVGLFSNIILTATKGAAGWFLHSASLLADAGHSMSDLLGDFVVLFCWNLSRKPPTERYPYGFAKFETLGTTTISLLLIGGALGIGVHSYHLLMATLVETLPNIPPGALHDIVENVTLIAPELPVHEHSHVHSVDVNAAWFAAIGALAKEWLYWITKRVADQENSPVLLANAIHHRSDAYSSLVALVAILGTWYFPALPLDPIGGLVVSLVILKQGFDLLKGAWGDLTDAGVSRRKQESLQRTLAPLIRTGIFDESRHLIRVEELRARRAGSMLFVDLTAKVDSNLSVAQTRELEDKITKTMQQAKKEVAERSSDRKDCCFAYINRVNGRNVPGSTSKAATFVTDASQGLTSPSKRVLQIISAVLYCLFSAGIVFGYAAIKPVLVAEGVYRDRCTSAEIERGVQVCHQQEIKLNMMFTIAAVATNMCAMAVGVILDRYGPRLCGFIGSILLAIGCFGFTVSKNIAFVDPYPTSYLFLALAGPFIFIPSMHLANAFPHHSGLVLSCLTGAFDSSPAIFLIYRLLYQSSLGPISLHNWFAAYLAVPAFIFLIQFLVMPAKSYPTPDAADVRSVRDVPGVSDLMYANGQAATRRRSPSAVSETDTLLEESRESTKMKTRNKGVYGAMHGKDLRDQIASFWFWGIACFTIIQMVRINYFVATIRSQYDFLLRSYEASVTINNFFDIALPIGGLAAIPFIGTYLDTFSLLTIISTLVVCATSMGILGLVQNSIVAAYLNVILFVIYRPFYYTVVSDYCTKVFGVATFGKIYGAVICLAGTLNLVQVFLDMMTLQLYDGDPRPVNGMLMSLGLVVGVVLIGFVKLKQDRAGGTVARKNTGQMSYGALAS</sequence>
<dbReference type="Gene3D" id="1.20.1250.20">
    <property type="entry name" value="MFS general substrate transporter like domains"/>
    <property type="match status" value="1"/>
</dbReference>
<dbReference type="InterPro" id="IPR036837">
    <property type="entry name" value="Cation_efflux_CTD_sf"/>
</dbReference>
<evidence type="ECO:0000256" key="2">
    <source>
        <dbReference type="ARBA" id="ARBA00006595"/>
    </source>
</evidence>
<feature type="region of interest" description="Disordered" evidence="8">
    <location>
        <begin position="1082"/>
        <end position="1106"/>
    </location>
</feature>
<dbReference type="Gene3D" id="3.40.50.1970">
    <property type="match status" value="1"/>
</dbReference>
<feature type="transmembrane region" description="Helical" evidence="9">
    <location>
        <begin position="853"/>
        <end position="876"/>
    </location>
</feature>
<dbReference type="GO" id="GO:0008324">
    <property type="term" value="F:monoatomic cation transmembrane transporter activity"/>
    <property type="evidence" value="ECO:0007669"/>
    <property type="project" value="InterPro"/>
</dbReference>
<feature type="domain" description="Cation efflux protein cytoplasmic" evidence="12">
    <location>
        <begin position="755"/>
        <end position="804"/>
    </location>
</feature>
<dbReference type="PANTHER" id="PTHR20772">
    <property type="entry name" value="PROTEIN FMP42"/>
    <property type="match status" value="1"/>
</dbReference>
<dbReference type="SUPFAM" id="SSF161111">
    <property type="entry name" value="Cation efflux protein transmembrane domain-like"/>
    <property type="match status" value="1"/>
</dbReference>
<keyword evidence="5 9" id="KW-1133">Transmembrane helix</keyword>
<evidence type="ECO:0000256" key="8">
    <source>
        <dbReference type="SAM" id="MobiDB-lite"/>
    </source>
</evidence>
<dbReference type="SUPFAM" id="SSF56796">
    <property type="entry name" value="Dehydroquinate synthase-like"/>
    <property type="match status" value="1"/>
</dbReference>
<dbReference type="EMBL" id="JANIEX010000348">
    <property type="protein sequence ID" value="KAJ3568397.1"/>
    <property type="molecule type" value="Genomic_DNA"/>
</dbReference>
<feature type="domain" description="Cation efflux protein transmembrane" evidence="11">
    <location>
        <begin position="498"/>
        <end position="719"/>
    </location>
</feature>
<feature type="transmembrane region" description="Helical" evidence="9">
    <location>
        <begin position="968"/>
        <end position="985"/>
    </location>
</feature>
<comment type="caution">
    <text evidence="14">The sequence shown here is derived from an EMBL/GenBank/DDBJ whole genome shotgun (WGS) entry which is preliminary data.</text>
</comment>
<dbReference type="PROSITE" id="PS00060">
    <property type="entry name" value="ADH_IRON_2"/>
    <property type="match status" value="1"/>
</dbReference>
<dbReference type="Pfam" id="PF01545">
    <property type="entry name" value="Cation_efflux"/>
    <property type="match status" value="1"/>
</dbReference>
<feature type="transmembrane region" description="Helical" evidence="9">
    <location>
        <begin position="1223"/>
        <end position="1240"/>
    </location>
</feature>
<comment type="similarity">
    <text evidence="2">Belongs to the SLC43A transporter (TC 2.A.1.44) family.</text>
</comment>
<dbReference type="SUPFAM" id="SSF103473">
    <property type="entry name" value="MFS general substrate transporter"/>
    <property type="match status" value="1"/>
</dbReference>
<keyword evidence="4 9" id="KW-0812">Transmembrane</keyword>
<comment type="subcellular location">
    <subcellularLocation>
        <location evidence="1">Membrane</location>
        <topology evidence="1">Multi-pass membrane protein</topology>
    </subcellularLocation>
</comment>
<feature type="domain" description="Fe-containing alcohol dehydrogenase-like C-terminal" evidence="13">
    <location>
        <begin position="194"/>
        <end position="351"/>
    </location>
</feature>
<dbReference type="CDD" id="cd08192">
    <property type="entry name" value="MAR-like"/>
    <property type="match status" value="1"/>
</dbReference>